<organism evidence="1">
    <name type="scientific">Anguilla anguilla</name>
    <name type="common">European freshwater eel</name>
    <name type="synonym">Muraena anguilla</name>
    <dbReference type="NCBI Taxonomy" id="7936"/>
    <lineage>
        <taxon>Eukaryota</taxon>
        <taxon>Metazoa</taxon>
        <taxon>Chordata</taxon>
        <taxon>Craniata</taxon>
        <taxon>Vertebrata</taxon>
        <taxon>Euteleostomi</taxon>
        <taxon>Actinopterygii</taxon>
        <taxon>Neopterygii</taxon>
        <taxon>Teleostei</taxon>
        <taxon>Anguilliformes</taxon>
        <taxon>Anguillidae</taxon>
        <taxon>Anguilla</taxon>
    </lineage>
</organism>
<evidence type="ECO:0000313" key="1">
    <source>
        <dbReference type="EMBL" id="JAI04400.1"/>
    </source>
</evidence>
<reference evidence="1" key="2">
    <citation type="journal article" date="2015" name="Fish Shellfish Immunol.">
        <title>Early steps in the European eel (Anguilla anguilla)-Vibrio vulnificus interaction in the gills: Role of the RtxA13 toxin.</title>
        <authorList>
            <person name="Callol A."/>
            <person name="Pajuelo D."/>
            <person name="Ebbesson L."/>
            <person name="Teles M."/>
            <person name="MacKenzie S."/>
            <person name="Amaro C."/>
        </authorList>
    </citation>
    <scope>NUCLEOTIDE SEQUENCE</scope>
</reference>
<protein>
    <submittedName>
        <fullName evidence="1">Uncharacterized protein</fullName>
    </submittedName>
</protein>
<reference evidence="1" key="1">
    <citation type="submission" date="2014-11" db="EMBL/GenBank/DDBJ databases">
        <authorList>
            <person name="Amaro Gonzalez C."/>
        </authorList>
    </citation>
    <scope>NUCLEOTIDE SEQUENCE</scope>
</reference>
<dbReference type="EMBL" id="GBXM01004178">
    <property type="protein sequence ID" value="JAI04400.1"/>
    <property type="molecule type" value="Transcribed_RNA"/>
</dbReference>
<proteinExistence type="predicted"/>
<name>A0A0E9XP43_ANGAN</name>
<sequence length="66" mass="7294">MSPLEKDRFAFDGSCCHSAKLECSCHMTRSLICPTGTCVESRNFPIGKRPWHSVIGHSATTSILVR</sequence>
<dbReference type="AlphaFoldDB" id="A0A0E9XP43"/>
<accession>A0A0E9XP43</accession>